<dbReference type="OrthoDB" id="9795226at2"/>
<dbReference type="InterPro" id="IPR036767">
    <property type="entry name" value="ApaG_sf"/>
</dbReference>
<evidence type="ECO:0000259" key="3">
    <source>
        <dbReference type="PROSITE" id="PS51087"/>
    </source>
</evidence>
<dbReference type="InterPro" id="IPR023065">
    <property type="entry name" value="Uncharacterised_ApaG"/>
</dbReference>
<dbReference type="InterPro" id="IPR007474">
    <property type="entry name" value="ApaG_domain"/>
</dbReference>
<sequence length="128" mass="14540">MDNVDVEVKIDIQVETGYLEQHSVEEEQQYAFYYSIRIENLSDMPLQILRRYWLITDGDGDTKEVEGEGVIGKQPRLGPNQHFEYTSSAVIPTEVGVMQGSYTLSDDQGQLYQAEIPAFRLAKPSALH</sequence>
<evidence type="ECO:0000256" key="1">
    <source>
        <dbReference type="ARBA" id="ARBA00017693"/>
    </source>
</evidence>
<gene>
    <name evidence="2 4" type="primary">apaG</name>
    <name evidence="4" type="ORF">DBZ36_17995</name>
</gene>
<name>A0A420E8Q1_9ALTE</name>
<evidence type="ECO:0000313" key="5">
    <source>
        <dbReference type="Proteomes" id="UP000286482"/>
    </source>
</evidence>
<dbReference type="NCBIfam" id="NF003967">
    <property type="entry name" value="PRK05461.1"/>
    <property type="match status" value="1"/>
</dbReference>
<reference evidence="4 5" key="1">
    <citation type="submission" date="2018-09" db="EMBL/GenBank/DDBJ databases">
        <authorList>
            <person name="Wang Z."/>
        </authorList>
    </citation>
    <scope>NUCLEOTIDE SEQUENCE [LARGE SCALE GENOMIC DNA]</scope>
    <source>
        <strain evidence="4 5">ALS 81</strain>
    </source>
</reference>
<evidence type="ECO:0000256" key="2">
    <source>
        <dbReference type="HAMAP-Rule" id="MF_00791"/>
    </source>
</evidence>
<evidence type="ECO:0000313" key="4">
    <source>
        <dbReference type="EMBL" id="RKF14573.1"/>
    </source>
</evidence>
<organism evidence="4 5">
    <name type="scientific">Alginatibacterium sediminis</name>
    <dbReference type="NCBI Taxonomy" id="2164068"/>
    <lineage>
        <taxon>Bacteria</taxon>
        <taxon>Pseudomonadati</taxon>
        <taxon>Pseudomonadota</taxon>
        <taxon>Gammaproteobacteria</taxon>
        <taxon>Alteromonadales</taxon>
        <taxon>Alteromonadaceae</taxon>
        <taxon>Alginatibacterium</taxon>
    </lineage>
</organism>
<dbReference type="PANTHER" id="PTHR14289:SF16">
    <property type="entry name" value="POLYMERASE DELTA-INTERACTING PROTEIN 2"/>
    <property type="match status" value="1"/>
</dbReference>
<dbReference type="AlphaFoldDB" id="A0A420E8Q1"/>
<dbReference type="PANTHER" id="PTHR14289">
    <property type="entry name" value="F-BOX ONLY PROTEIN 3"/>
    <property type="match status" value="1"/>
</dbReference>
<dbReference type="GO" id="GO:0070987">
    <property type="term" value="P:error-free translesion synthesis"/>
    <property type="evidence" value="ECO:0007669"/>
    <property type="project" value="TreeGrafter"/>
</dbReference>
<dbReference type="HAMAP" id="MF_00791">
    <property type="entry name" value="ApaG"/>
    <property type="match status" value="1"/>
</dbReference>
<feature type="domain" description="ApaG" evidence="3">
    <location>
        <begin position="4"/>
        <end position="128"/>
    </location>
</feature>
<comment type="caution">
    <text evidence="4">The sequence shown here is derived from an EMBL/GenBank/DDBJ whole genome shotgun (WGS) entry which is preliminary data.</text>
</comment>
<dbReference type="Gene3D" id="2.60.40.1470">
    <property type="entry name" value="ApaG domain"/>
    <property type="match status" value="1"/>
</dbReference>
<dbReference type="PROSITE" id="PS51087">
    <property type="entry name" value="APAG"/>
    <property type="match status" value="1"/>
</dbReference>
<dbReference type="EMBL" id="RAQO01000009">
    <property type="protein sequence ID" value="RKF14573.1"/>
    <property type="molecule type" value="Genomic_DNA"/>
</dbReference>
<accession>A0A420E8Q1</accession>
<dbReference type="Proteomes" id="UP000286482">
    <property type="component" value="Unassembled WGS sequence"/>
</dbReference>
<keyword evidence="5" id="KW-1185">Reference proteome</keyword>
<proteinExistence type="inferred from homology"/>
<protein>
    <recommendedName>
        <fullName evidence="1 2">Protein ApaG</fullName>
    </recommendedName>
</protein>
<dbReference type="SUPFAM" id="SSF110069">
    <property type="entry name" value="ApaG-like"/>
    <property type="match status" value="1"/>
</dbReference>
<dbReference type="Pfam" id="PF04379">
    <property type="entry name" value="DUF525"/>
    <property type="match status" value="1"/>
</dbReference>